<dbReference type="Pfam" id="PF09719">
    <property type="entry name" value="C_GCAxxG_C_C"/>
    <property type="match status" value="1"/>
</dbReference>
<organism evidence="1 2">
    <name type="scientific">Anaerotignum lactatifermentans DSM 14214</name>
    <dbReference type="NCBI Taxonomy" id="1121323"/>
    <lineage>
        <taxon>Bacteria</taxon>
        <taxon>Bacillati</taxon>
        <taxon>Bacillota</taxon>
        <taxon>Clostridia</taxon>
        <taxon>Lachnospirales</taxon>
        <taxon>Anaerotignaceae</taxon>
        <taxon>Anaerotignum</taxon>
    </lineage>
</organism>
<dbReference type="RefSeq" id="WP_072848257.1">
    <property type="nucleotide sequence ID" value="NZ_FRAH01000004.1"/>
</dbReference>
<proteinExistence type="predicted"/>
<dbReference type="GeneID" id="78175661"/>
<evidence type="ECO:0000313" key="1">
    <source>
        <dbReference type="EMBL" id="SHJ65385.1"/>
    </source>
</evidence>
<dbReference type="NCBIfam" id="TIGR01909">
    <property type="entry name" value="C_GCAxxG_C_C"/>
    <property type="match status" value="1"/>
</dbReference>
<gene>
    <name evidence="1" type="ORF">SAMN02745138_00255</name>
</gene>
<evidence type="ECO:0000313" key="2">
    <source>
        <dbReference type="Proteomes" id="UP000183975"/>
    </source>
</evidence>
<sequence length="162" mass="17824">MEETKELTLPEQARDQAKNYFRQGLNCTECVMQSFLDIHGSDLPPEVIALATVFGGGMGHTKNTCGAITGGVMALSAVIGRKHPLAKESMAERIAELNEIYDFSGRMVHEMEEKFGTLICKELSDPHGDFEGKARKKSCMQMIGDCAEIAMKYIMEAEGKTV</sequence>
<dbReference type="OrthoDB" id="190287at2"/>
<dbReference type="EMBL" id="FRAH01000004">
    <property type="protein sequence ID" value="SHJ65385.1"/>
    <property type="molecule type" value="Genomic_DNA"/>
</dbReference>
<dbReference type="AlphaFoldDB" id="A0A1M6L267"/>
<accession>A0A1M6L267</accession>
<reference evidence="1 2" key="1">
    <citation type="submission" date="2016-11" db="EMBL/GenBank/DDBJ databases">
        <authorList>
            <person name="Jaros S."/>
            <person name="Januszkiewicz K."/>
            <person name="Wedrychowicz H."/>
        </authorList>
    </citation>
    <scope>NUCLEOTIDE SEQUENCE [LARGE SCALE GENOMIC DNA]</scope>
    <source>
        <strain evidence="1 2">DSM 14214</strain>
    </source>
</reference>
<protein>
    <submittedName>
        <fullName evidence="1">C_GCAxxG_C_C family probable redox protein</fullName>
    </submittedName>
</protein>
<dbReference type="InterPro" id="IPR010181">
    <property type="entry name" value="CGCAxxGCC_motif"/>
</dbReference>
<keyword evidence="2" id="KW-1185">Reference proteome</keyword>
<name>A0A1M6L267_9FIRM</name>
<dbReference type="Proteomes" id="UP000183975">
    <property type="component" value="Unassembled WGS sequence"/>
</dbReference>